<reference evidence="2" key="2">
    <citation type="submission" date="2020-09" db="EMBL/GenBank/DDBJ databases">
        <authorList>
            <person name="Sun Q."/>
            <person name="Ohkuma M."/>
        </authorList>
    </citation>
    <scope>NUCLEOTIDE SEQUENCE</scope>
    <source>
        <strain evidence="2">JCM 19831</strain>
    </source>
</reference>
<dbReference type="AlphaFoldDB" id="A0A917SYN8"/>
<evidence type="ECO:0000256" key="1">
    <source>
        <dbReference type="SAM" id="MobiDB-lite"/>
    </source>
</evidence>
<dbReference type="EMBL" id="BMPI01000001">
    <property type="protein sequence ID" value="GGM03973.1"/>
    <property type="molecule type" value="Genomic_DNA"/>
</dbReference>
<proteinExistence type="predicted"/>
<reference evidence="2" key="1">
    <citation type="journal article" date="2014" name="Int. J. Syst. Evol. Microbiol.">
        <title>Complete genome sequence of Corynebacterium casei LMG S-19264T (=DSM 44701T), isolated from a smear-ripened cheese.</title>
        <authorList>
            <consortium name="US DOE Joint Genome Institute (JGI-PGF)"/>
            <person name="Walter F."/>
            <person name="Albersmeier A."/>
            <person name="Kalinowski J."/>
            <person name="Ruckert C."/>
        </authorList>
    </citation>
    <scope>NUCLEOTIDE SEQUENCE</scope>
    <source>
        <strain evidence="2">JCM 19831</strain>
    </source>
</reference>
<organism evidence="2 3">
    <name type="scientific">Dactylosporangium sucinum</name>
    <dbReference type="NCBI Taxonomy" id="1424081"/>
    <lineage>
        <taxon>Bacteria</taxon>
        <taxon>Bacillati</taxon>
        <taxon>Actinomycetota</taxon>
        <taxon>Actinomycetes</taxon>
        <taxon>Micromonosporales</taxon>
        <taxon>Micromonosporaceae</taxon>
        <taxon>Dactylosporangium</taxon>
    </lineage>
</organism>
<dbReference type="RefSeq" id="WP_190247801.1">
    <property type="nucleotide sequence ID" value="NZ_BMPI01000001.1"/>
</dbReference>
<feature type="region of interest" description="Disordered" evidence="1">
    <location>
        <begin position="88"/>
        <end position="109"/>
    </location>
</feature>
<evidence type="ECO:0000313" key="3">
    <source>
        <dbReference type="Proteomes" id="UP000642070"/>
    </source>
</evidence>
<feature type="compositionally biased region" description="Basic residues" evidence="1">
    <location>
        <begin position="100"/>
        <end position="109"/>
    </location>
</feature>
<gene>
    <name evidence="2" type="ORF">GCM10007977_001640</name>
</gene>
<keyword evidence="3" id="KW-1185">Reference proteome</keyword>
<comment type="caution">
    <text evidence="2">The sequence shown here is derived from an EMBL/GenBank/DDBJ whole genome shotgun (WGS) entry which is preliminary data.</text>
</comment>
<evidence type="ECO:0000313" key="2">
    <source>
        <dbReference type="EMBL" id="GGM03973.1"/>
    </source>
</evidence>
<accession>A0A917SYN8</accession>
<protein>
    <submittedName>
        <fullName evidence="2">Uncharacterized protein</fullName>
    </submittedName>
</protein>
<dbReference type="Proteomes" id="UP000642070">
    <property type="component" value="Unassembled WGS sequence"/>
</dbReference>
<name>A0A917SYN8_9ACTN</name>
<sequence>MGIGIAQGLLKERSRLVVIMAEALFVSALQPSQHPTTREICIAAANELGKRGVAGCAAAVAAEFGDHPLEAIARMRWALRVAADCRNGRQPGISRERGDRHRRRLDRVS</sequence>